<evidence type="ECO:0000256" key="2">
    <source>
        <dbReference type="ARBA" id="ARBA00022723"/>
    </source>
</evidence>
<keyword evidence="2" id="KW-0479">Metal-binding</keyword>
<evidence type="ECO:0000256" key="3">
    <source>
        <dbReference type="ARBA" id="ARBA00023004"/>
    </source>
</evidence>
<dbReference type="PROSITE" id="PS00198">
    <property type="entry name" value="4FE4S_FER_1"/>
    <property type="match status" value="1"/>
</dbReference>
<dbReference type="RefSeq" id="WP_065576309.1">
    <property type="nucleotide sequence ID" value="NZ_JBNGCH010000168.1"/>
</dbReference>
<dbReference type="PANTHER" id="PTHR43687:SF4">
    <property type="entry name" value="BLR5484 PROTEIN"/>
    <property type="match status" value="1"/>
</dbReference>
<evidence type="ECO:0000313" key="7">
    <source>
        <dbReference type="Proteomes" id="UP000093173"/>
    </source>
</evidence>
<dbReference type="InterPro" id="IPR050572">
    <property type="entry name" value="Fe-S_Ferredoxin"/>
</dbReference>
<dbReference type="AlphaFoldDB" id="A0A1B9R2D9"/>
<feature type="domain" description="4Fe-4S ferredoxin-type" evidence="5">
    <location>
        <begin position="479"/>
        <end position="508"/>
    </location>
</feature>
<dbReference type="PROSITE" id="PS51379">
    <property type="entry name" value="4FE4S_FER_2"/>
    <property type="match status" value="4"/>
</dbReference>
<dbReference type="InterPro" id="IPR017900">
    <property type="entry name" value="4Fe4S_Fe_S_CS"/>
</dbReference>
<sequence length="590" mass="64483">MLKELLQQATSNNGKARSYAIENTVELTNLIPPTVSYESGGHTLIIGPTDIIQATAKQLSSMASLTLLSTDGEKGESNNIYFSSSIEVSGFLGTFHVHISHHGEADLNAGGFRSESKRNLATIAVNQQCFDVILDLSLTGIMKEEVPVPGYYPVGRGYPSMQQALSEIPTLMGTFDKPKYFRLDTDLCAHSSRGVKGCDRCVDACPAGALSSIGSDKTGYNIEINPYLCQGVGTCATSCPTEAIRYALPNPEETQQFVERTLENYRKAGGEHPIVLFCSARHEQYTTMALKQLPDNVIPIVVEELPSVGIDTWFAALTNGATQVLFAASQHMPPTIIRVLTKEVAMAQALLAPLGIASDCIEILYLESMHRVKADSGTQQDQTSAVNTLDLQNPDRQIPSLQTKVLSPIMGGVSGSKRHRLFESLDTLTRHHQPTENTTPLMESAPYGSVDCESKDCTLCMACVAVCPTRALHHDGESPSLLFVEQDCIQCGMCEKACPESALSLSPRINWDSEQRNKAIVLHHEKPAECLRCSKPFAPQSMITMLQDRLRGHSMFADDVAINRIAMCEDCRVKDVFEAMADDPTKQLTY</sequence>
<accession>A0A1B9R2D9</accession>
<feature type="domain" description="4Fe-4S ferredoxin-type" evidence="5">
    <location>
        <begin position="446"/>
        <end position="477"/>
    </location>
</feature>
<dbReference type="PANTHER" id="PTHR43687">
    <property type="entry name" value="ADENYLYLSULFATE REDUCTASE, BETA SUBUNIT"/>
    <property type="match status" value="1"/>
</dbReference>
<dbReference type="EMBL" id="MAJZ01000168">
    <property type="protein sequence ID" value="OCH78487.1"/>
    <property type="molecule type" value="Genomic_DNA"/>
</dbReference>
<evidence type="ECO:0000259" key="5">
    <source>
        <dbReference type="PROSITE" id="PS51379"/>
    </source>
</evidence>
<proteinExistence type="predicted"/>
<dbReference type="Pfam" id="PF12838">
    <property type="entry name" value="Fer4_7"/>
    <property type="match status" value="1"/>
</dbReference>
<evidence type="ECO:0000313" key="6">
    <source>
        <dbReference type="EMBL" id="OCH78487.1"/>
    </source>
</evidence>
<dbReference type="GO" id="GO:0046872">
    <property type="term" value="F:metal ion binding"/>
    <property type="evidence" value="ECO:0007669"/>
    <property type="project" value="UniProtKB-KW"/>
</dbReference>
<feature type="domain" description="4Fe-4S ferredoxin-type" evidence="5">
    <location>
        <begin position="185"/>
        <end position="216"/>
    </location>
</feature>
<comment type="caution">
    <text evidence="6">The sequence shown here is derived from an EMBL/GenBank/DDBJ whole genome shotgun (WGS) entry which is preliminary data.</text>
</comment>
<keyword evidence="4" id="KW-0411">Iron-sulfur</keyword>
<name>A0A1B9R2D9_9VIBR</name>
<keyword evidence="1" id="KW-0004">4Fe-4S</keyword>
<dbReference type="SUPFAM" id="SSF54862">
    <property type="entry name" value="4Fe-4S ferredoxins"/>
    <property type="match status" value="1"/>
</dbReference>
<evidence type="ECO:0000256" key="1">
    <source>
        <dbReference type="ARBA" id="ARBA00022485"/>
    </source>
</evidence>
<gene>
    <name evidence="6" type="ORF">A6E14_04455</name>
</gene>
<feature type="domain" description="4Fe-4S ferredoxin-type" evidence="5">
    <location>
        <begin position="220"/>
        <end position="249"/>
    </location>
</feature>
<dbReference type="GO" id="GO:0051539">
    <property type="term" value="F:4 iron, 4 sulfur cluster binding"/>
    <property type="evidence" value="ECO:0007669"/>
    <property type="project" value="UniProtKB-KW"/>
</dbReference>
<keyword evidence="7" id="KW-1185">Reference proteome</keyword>
<evidence type="ECO:0000256" key="4">
    <source>
        <dbReference type="ARBA" id="ARBA00023014"/>
    </source>
</evidence>
<keyword evidence="3" id="KW-0408">Iron</keyword>
<dbReference type="InterPro" id="IPR017896">
    <property type="entry name" value="4Fe4S_Fe-S-bd"/>
</dbReference>
<dbReference type="Proteomes" id="UP000093173">
    <property type="component" value="Unassembled WGS sequence"/>
</dbReference>
<protein>
    <submittedName>
        <fullName evidence="6">(Fe-S)-binding protein</fullName>
    </submittedName>
</protein>
<dbReference type="Pfam" id="PF13187">
    <property type="entry name" value="Fer4_9"/>
    <property type="match status" value="1"/>
</dbReference>
<organism evidence="6 7">
    <name type="scientific">Vibrio genomosp. F10</name>
    <dbReference type="NCBI Taxonomy" id="723171"/>
    <lineage>
        <taxon>Bacteria</taxon>
        <taxon>Pseudomonadati</taxon>
        <taxon>Pseudomonadota</taxon>
        <taxon>Gammaproteobacteria</taxon>
        <taxon>Vibrionales</taxon>
        <taxon>Vibrionaceae</taxon>
        <taxon>Vibrio</taxon>
    </lineage>
</organism>
<dbReference type="Gene3D" id="3.30.70.20">
    <property type="match status" value="2"/>
</dbReference>
<reference evidence="7" key="1">
    <citation type="submission" date="2016-06" db="EMBL/GenBank/DDBJ databases">
        <authorList>
            <person name="Hehemann J.-H."/>
            <person name="Arevalo P."/>
            <person name="Datta M.S."/>
            <person name="Polz M.F."/>
        </authorList>
    </citation>
    <scope>NUCLEOTIDE SEQUENCE [LARGE SCALE GENOMIC DNA]</scope>
    <source>
        <strain evidence="7">9CSC122</strain>
    </source>
</reference>